<dbReference type="Pfam" id="PF13263">
    <property type="entry name" value="PHP_C"/>
    <property type="match status" value="1"/>
</dbReference>
<dbReference type="SUPFAM" id="SSF89550">
    <property type="entry name" value="PHP domain-like"/>
    <property type="match status" value="1"/>
</dbReference>
<evidence type="ECO:0000313" key="2">
    <source>
        <dbReference type="Proteomes" id="UP000223596"/>
    </source>
</evidence>
<evidence type="ECO:0000313" key="1">
    <source>
        <dbReference type="EMBL" id="PFH03154.1"/>
    </source>
</evidence>
<dbReference type="SUPFAM" id="SSF47781">
    <property type="entry name" value="RuvA domain 2-like"/>
    <property type="match status" value="1"/>
</dbReference>
<dbReference type="AlphaFoldDB" id="A0AB36TGX7"/>
<accession>A0AB36TGX7</accession>
<dbReference type="PANTHER" id="PTHR40084:SF1">
    <property type="entry name" value="PHOSPHOTRANSFERASE"/>
    <property type="match status" value="1"/>
</dbReference>
<sequence>MKEYFVDLHVHIGRSSKGKEVKKATANNLTFENIAFESYTRKGIDVIGVVDCLSPYVIEDIEELVDRGELIEKQGGGMEYRKGQILILGAELETHEEKGGSSHSLCFFPTLKSIKDFAKAMENHIKNIYNCSYMCRLTARQLIDIVDFYGGTFIPAHVFTPYKSFYGNCCDSLFEIFDEKSFDKIPAVELGLSADSMMASQLGELDEKAFLSNSDAHSLSKMGREYNIFEMEEANYEEILKAFKGIDGRKIKANFGLDPKLGKYHRTYCLVCDSVIKEDPPVLKCPVSDKHRVVVGVKDRLMMIRDRENPLMDSRPPYFYQVPLEFLPKVGPKTIDKLIEFFGSEMRVLHYASYEELTKVVSEDIAKNIVLSREGKLSIEAGGGGVYGKIEA</sequence>
<dbReference type="EMBL" id="PDBW01000001">
    <property type="protein sequence ID" value="PFH03154.1"/>
    <property type="molecule type" value="Genomic_DNA"/>
</dbReference>
<dbReference type="Gene3D" id="1.10.150.20">
    <property type="entry name" value="5' to 3' exonuclease, C-terminal subdomain"/>
    <property type="match status" value="1"/>
</dbReference>
<protein>
    <submittedName>
        <fullName evidence="1">Uncharacterized protein (TIGR00375 family)</fullName>
    </submittedName>
</protein>
<dbReference type="RefSeq" id="WP_003512615.1">
    <property type="nucleotide sequence ID" value="NZ_CP013828.1"/>
</dbReference>
<proteinExistence type="predicted"/>
<comment type="caution">
    <text evidence="1">The sequence shown here is derived from an EMBL/GenBank/DDBJ whole genome shotgun (WGS) entry which is preliminary data.</text>
</comment>
<dbReference type="InterPro" id="IPR016195">
    <property type="entry name" value="Pol/histidinol_Pase-like"/>
</dbReference>
<dbReference type="InterPro" id="IPR010994">
    <property type="entry name" value="RuvA_2-like"/>
</dbReference>
<dbReference type="GeneID" id="35804817"/>
<dbReference type="PANTHER" id="PTHR40084">
    <property type="entry name" value="PHOSPHOHYDROLASE, PHP FAMILY"/>
    <property type="match status" value="1"/>
</dbReference>
<name>A0AB36TGX7_ACETH</name>
<dbReference type="Gene3D" id="3.20.20.140">
    <property type="entry name" value="Metal-dependent hydrolases"/>
    <property type="match status" value="1"/>
</dbReference>
<dbReference type="Proteomes" id="UP000223596">
    <property type="component" value="Unassembled WGS sequence"/>
</dbReference>
<gene>
    <name evidence="1" type="ORF">M972_111951</name>
</gene>
<reference evidence="1 2" key="1">
    <citation type="submission" date="2017-09" db="EMBL/GenBank/DDBJ databases">
        <title>Evaluation of Pacific Biosciences Sequencing Technology to Finishing C. thermocellum Genome Sequences.</title>
        <authorList>
            <person name="Brown S."/>
        </authorList>
    </citation>
    <scope>NUCLEOTIDE SEQUENCE [LARGE SCALE GENOMIC DNA]</scope>
    <source>
        <strain evidence="1 2">AD2</strain>
    </source>
</reference>
<organism evidence="1 2">
    <name type="scientific">Acetivibrio thermocellus AD2</name>
    <dbReference type="NCBI Taxonomy" id="1138384"/>
    <lineage>
        <taxon>Bacteria</taxon>
        <taxon>Bacillati</taxon>
        <taxon>Bacillota</taxon>
        <taxon>Clostridia</taxon>
        <taxon>Eubacteriales</taxon>
        <taxon>Oscillospiraceae</taxon>
        <taxon>Acetivibrio</taxon>
    </lineage>
</organism>
<dbReference type="CDD" id="cd19067">
    <property type="entry name" value="PfuEndoQ-like"/>
    <property type="match status" value="1"/>
</dbReference>